<proteinExistence type="inferred from homology"/>
<gene>
    <name evidence="2" type="ORF">THMIRHAT_02020</name>
</gene>
<evidence type="ECO:0000313" key="3">
    <source>
        <dbReference type="Proteomes" id="UP000501466"/>
    </source>
</evidence>
<dbReference type="Gene3D" id="3.40.50.2020">
    <property type="match status" value="1"/>
</dbReference>
<dbReference type="Proteomes" id="UP000501466">
    <property type="component" value="Chromosome"/>
</dbReference>
<dbReference type="InterPro" id="IPR051910">
    <property type="entry name" value="ComF/GntX_DNA_util-trans"/>
</dbReference>
<dbReference type="RefSeq" id="WP_173289896.1">
    <property type="nucleotide sequence ID" value="NZ_AP021888.1"/>
</dbReference>
<dbReference type="PANTHER" id="PTHR47505">
    <property type="entry name" value="DNA UTILIZATION PROTEIN YHGH"/>
    <property type="match status" value="1"/>
</dbReference>
<keyword evidence="2" id="KW-0328">Glycosyltransferase</keyword>
<dbReference type="InterPro" id="IPR029057">
    <property type="entry name" value="PRTase-like"/>
</dbReference>
<dbReference type="SUPFAM" id="SSF53271">
    <property type="entry name" value="PRTase-like"/>
    <property type="match status" value="1"/>
</dbReference>
<comment type="similarity">
    <text evidence="1">Belongs to the ComF/GntX family.</text>
</comment>
<evidence type="ECO:0000256" key="1">
    <source>
        <dbReference type="ARBA" id="ARBA00008007"/>
    </source>
</evidence>
<sequence>MNRLERWVFPPTCVLTHQKLSNNSQFDLAQAILEGFSQTQAVCPICNEATPNAQVCGACLTQKPSFDVTLTAFDFEGDLRELILQFKYQPALHLGKLLADISVHHFKGRAVDALLPVPIHLERLLNRGFNQSTLLARHWGKQLNLPVITDAIERIKATETQTHLTAKERQENLKGAFAVNVAALAGCKSIALVDDVITTGATMQAIAGVLKTHLPALRIEAWAVAKTR</sequence>
<dbReference type="EMBL" id="AP021888">
    <property type="protein sequence ID" value="BBP42456.1"/>
    <property type="molecule type" value="Genomic_DNA"/>
</dbReference>
<organism evidence="2 3">
    <name type="scientific">Thiosulfativibrio zosterae</name>
    <dbReference type="NCBI Taxonomy" id="2675053"/>
    <lineage>
        <taxon>Bacteria</taxon>
        <taxon>Pseudomonadati</taxon>
        <taxon>Pseudomonadota</taxon>
        <taxon>Gammaproteobacteria</taxon>
        <taxon>Thiotrichales</taxon>
        <taxon>Piscirickettsiaceae</taxon>
        <taxon>Thiosulfativibrio</taxon>
    </lineage>
</organism>
<reference evidence="3" key="1">
    <citation type="submission" date="2019-11" db="EMBL/GenBank/DDBJ databases">
        <title>Isolation and characterization of two novel species in the genus Thiomicrorhabdus.</title>
        <authorList>
            <person name="Mochizuki J."/>
            <person name="Kojima H."/>
            <person name="Fukui M."/>
        </authorList>
    </citation>
    <scope>NUCLEOTIDE SEQUENCE [LARGE SCALE GENOMIC DNA]</scope>
    <source>
        <strain evidence="3">AkT22</strain>
    </source>
</reference>
<keyword evidence="2" id="KW-0808">Transferase</keyword>
<accession>A0A6F8PK50</accession>
<dbReference type="PANTHER" id="PTHR47505:SF1">
    <property type="entry name" value="DNA UTILIZATION PROTEIN YHGH"/>
    <property type="match status" value="1"/>
</dbReference>
<dbReference type="CDD" id="cd06223">
    <property type="entry name" value="PRTases_typeI"/>
    <property type="match status" value="1"/>
</dbReference>
<dbReference type="KEGG" id="tzo:THMIRHAT_02020"/>
<evidence type="ECO:0000313" key="2">
    <source>
        <dbReference type="EMBL" id="BBP42456.1"/>
    </source>
</evidence>
<dbReference type="AlphaFoldDB" id="A0A6F8PK50"/>
<protein>
    <submittedName>
        <fullName evidence="2">Phosphoribosyltransferase</fullName>
    </submittedName>
</protein>
<keyword evidence="3" id="KW-1185">Reference proteome</keyword>
<name>A0A6F8PK50_9GAMM</name>
<dbReference type="InterPro" id="IPR000836">
    <property type="entry name" value="PRTase_dom"/>
</dbReference>
<dbReference type="GO" id="GO:0016757">
    <property type="term" value="F:glycosyltransferase activity"/>
    <property type="evidence" value="ECO:0007669"/>
    <property type="project" value="UniProtKB-KW"/>
</dbReference>